<feature type="non-terminal residue" evidence="2">
    <location>
        <position position="41"/>
    </location>
</feature>
<evidence type="ECO:0000313" key="2">
    <source>
        <dbReference type="EMBL" id="CAA9417037.1"/>
    </source>
</evidence>
<feature type="non-terminal residue" evidence="2">
    <location>
        <position position="1"/>
    </location>
</feature>
<sequence>GKPNSCGRAPNVARMGVPAPPGRARPGERETKRRKRNLAEV</sequence>
<organism evidence="2">
    <name type="scientific">uncultured Phycisphaerae bacterium</name>
    <dbReference type="NCBI Taxonomy" id="904963"/>
    <lineage>
        <taxon>Bacteria</taxon>
        <taxon>Pseudomonadati</taxon>
        <taxon>Planctomycetota</taxon>
        <taxon>Phycisphaerae</taxon>
        <taxon>environmental samples</taxon>
    </lineage>
</organism>
<name>A0A6J4PMH3_9BACT</name>
<dbReference type="EMBL" id="CADCUQ010000597">
    <property type="protein sequence ID" value="CAA9417037.1"/>
    <property type="molecule type" value="Genomic_DNA"/>
</dbReference>
<accession>A0A6J4PMH3</accession>
<proteinExistence type="predicted"/>
<evidence type="ECO:0000256" key="1">
    <source>
        <dbReference type="SAM" id="MobiDB-lite"/>
    </source>
</evidence>
<reference evidence="2" key="1">
    <citation type="submission" date="2020-02" db="EMBL/GenBank/DDBJ databases">
        <authorList>
            <person name="Meier V. D."/>
        </authorList>
    </citation>
    <scope>NUCLEOTIDE SEQUENCE</scope>
    <source>
        <strain evidence="2">AVDCRST_MAG64</strain>
    </source>
</reference>
<gene>
    <name evidence="2" type="ORF">AVDCRST_MAG64-3067</name>
</gene>
<protein>
    <submittedName>
        <fullName evidence="2">Uncharacterized protein</fullName>
    </submittedName>
</protein>
<feature type="compositionally biased region" description="Basic and acidic residues" evidence="1">
    <location>
        <begin position="25"/>
        <end position="41"/>
    </location>
</feature>
<dbReference type="AlphaFoldDB" id="A0A6J4PMH3"/>
<feature type="region of interest" description="Disordered" evidence="1">
    <location>
        <begin position="1"/>
        <end position="41"/>
    </location>
</feature>